<dbReference type="InterPro" id="IPR019826">
    <property type="entry name" value="Carboxylesterase_B_AS"/>
</dbReference>
<dbReference type="InterPro" id="IPR050309">
    <property type="entry name" value="Type-B_Carboxylest/Lipase"/>
</dbReference>
<comment type="similarity">
    <text evidence="1 3">Belongs to the type-B carboxylesterase/lipase family.</text>
</comment>
<feature type="domain" description="Carboxylesterase type B" evidence="4">
    <location>
        <begin position="48"/>
        <end position="565"/>
    </location>
</feature>
<dbReference type="PROSITE" id="PS00122">
    <property type="entry name" value="CARBOXYLESTERASE_B_1"/>
    <property type="match status" value="1"/>
</dbReference>
<dbReference type="InterPro" id="IPR002018">
    <property type="entry name" value="CarbesteraseB"/>
</dbReference>
<keyword evidence="2 3" id="KW-0378">Hydrolase</keyword>
<evidence type="ECO:0000256" key="3">
    <source>
        <dbReference type="RuleBase" id="RU361235"/>
    </source>
</evidence>
<sequence>MGGAFGLCCLSILETMVRWLASSLAGAASLCWFALPTDALPAHHQTSAPIVKVKNGSYAGIYSAEYNQDFFLGMPYAQVAPRFTVSQPLNSSWEGVRNATAYPPHCVGYGGDEVGYPMSEDCLYLNVIRPAGISNTAGLPVAVWIHGGGLYMGGSADRRYNLSFIVQNSVEQGTPMIGVSLNYRLSAFGFLCGKEAMDAGVVNFGFKDQRLALRWIHENIAAFGGAPDKVTIWGESSGAESVSAQTLAYGGRDDGLFRGVIAESGYGGFIGRYAGGLNASDAMQNTYDTLVRNTSCAHTVGTPASLSCLRDLPLDEMHKALNSTAANPWPPVLDGDFISDYPSKQLSEGRFPKVPILIGCNSDEGSSFGVGYGPNGGGVNTDDEMRAAIASIVGPDVEKMTGKTVKQVVDELMFLYPNIQAVGDPSLDKWPVIQPGDDVAQSMGAQYRRTAALFGDFTMQYSRRRASLAFAKQGIPSWSYRFDVVLPSLPGYIGATHFQEVAFVFDNTRGEGYAQNPFANNTRVLTALAKTMSTAWVNFITGQDPNGRKGLGLPGGATWPPYNASAGGGVGQNLVWTDKGSYVEMDSWRAEGINYFIENSLAVFGM</sequence>
<evidence type="ECO:0000256" key="2">
    <source>
        <dbReference type="ARBA" id="ARBA00022801"/>
    </source>
</evidence>
<dbReference type="SUPFAM" id="SSF53474">
    <property type="entry name" value="alpha/beta-Hydrolases"/>
    <property type="match status" value="1"/>
</dbReference>
<name>A0A3S4ARG3_9PEZI</name>
<dbReference type="PROSITE" id="PS00941">
    <property type="entry name" value="CARBOXYLESTERASE_B_2"/>
    <property type="match status" value="1"/>
</dbReference>
<dbReference type="PANTHER" id="PTHR11559">
    <property type="entry name" value="CARBOXYLESTERASE"/>
    <property type="match status" value="1"/>
</dbReference>
<reference evidence="5 6" key="1">
    <citation type="submission" date="2018-04" db="EMBL/GenBank/DDBJ databases">
        <authorList>
            <person name="Huttner S."/>
            <person name="Dainat J."/>
        </authorList>
    </citation>
    <scope>NUCLEOTIDE SEQUENCE [LARGE SCALE GENOMIC DNA]</scope>
</reference>
<dbReference type="Pfam" id="PF00135">
    <property type="entry name" value="COesterase"/>
    <property type="match status" value="1"/>
</dbReference>
<gene>
    <name evidence="5" type="ORF">TT172_LOCUS6545</name>
</gene>
<evidence type="ECO:0000313" key="6">
    <source>
        <dbReference type="Proteomes" id="UP000289323"/>
    </source>
</evidence>
<dbReference type="Proteomes" id="UP000289323">
    <property type="component" value="Unassembled WGS sequence"/>
</dbReference>
<protein>
    <recommendedName>
        <fullName evidence="3">Carboxylic ester hydrolase</fullName>
        <ecNumber evidence="3">3.1.1.-</ecNumber>
    </recommendedName>
</protein>
<proteinExistence type="inferred from homology"/>
<dbReference type="AlphaFoldDB" id="A0A3S4ARG3"/>
<dbReference type="EMBL" id="OUUZ01000012">
    <property type="protein sequence ID" value="SPQ24126.1"/>
    <property type="molecule type" value="Genomic_DNA"/>
</dbReference>
<dbReference type="InterPro" id="IPR019819">
    <property type="entry name" value="Carboxylesterase_B_CS"/>
</dbReference>
<accession>A0A3S4ARG3</accession>
<dbReference type="InterPro" id="IPR029058">
    <property type="entry name" value="AB_hydrolase_fold"/>
</dbReference>
<dbReference type="GO" id="GO:0016787">
    <property type="term" value="F:hydrolase activity"/>
    <property type="evidence" value="ECO:0007669"/>
    <property type="project" value="UniProtKB-KW"/>
</dbReference>
<evidence type="ECO:0000256" key="1">
    <source>
        <dbReference type="ARBA" id="ARBA00005964"/>
    </source>
</evidence>
<evidence type="ECO:0000313" key="5">
    <source>
        <dbReference type="EMBL" id="SPQ24126.1"/>
    </source>
</evidence>
<dbReference type="EC" id="3.1.1.-" evidence="3"/>
<evidence type="ECO:0000259" key="4">
    <source>
        <dbReference type="Pfam" id="PF00135"/>
    </source>
</evidence>
<organism evidence="5 6">
    <name type="scientific">Thermothielavioides terrestris</name>
    <dbReference type="NCBI Taxonomy" id="2587410"/>
    <lineage>
        <taxon>Eukaryota</taxon>
        <taxon>Fungi</taxon>
        <taxon>Dikarya</taxon>
        <taxon>Ascomycota</taxon>
        <taxon>Pezizomycotina</taxon>
        <taxon>Sordariomycetes</taxon>
        <taxon>Sordariomycetidae</taxon>
        <taxon>Sordariales</taxon>
        <taxon>Chaetomiaceae</taxon>
        <taxon>Thermothielavioides</taxon>
    </lineage>
</organism>
<dbReference type="Gene3D" id="3.40.50.1820">
    <property type="entry name" value="alpha/beta hydrolase"/>
    <property type="match status" value="1"/>
</dbReference>